<sequence>MECTCGVNLQRWMTLYLKSLKVDGHPRYTIEKINSLPTVVGCVLAWLLLSSTLADFLQVRAPIIAVLGTFQLIAYIIFYVWSSNIALITGFYYICSAYGAISPLISSWLNSSCGGDRQLRALTTSLMISIGYAVETVSQQYMFPTSEAPRFERTKGYAFGIGWVVAMILWCGLLLPLVERRFGRKVIQASPNC</sequence>
<dbReference type="AlphaFoldDB" id="A0A9W4P0K6"/>
<name>A0A9W4P0K6_9EURO</name>
<evidence type="ECO:0000256" key="1">
    <source>
        <dbReference type="ARBA" id="ARBA00004141"/>
    </source>
</evidence>
<evidence type="ECO:0000313" key="7">
    <source>
        <dbReference type="EMBL" id="CAG8431877.1"/>
    </source>
</evidence>
<evidence type="ECO:0000256" key="2">
    <source>
        <dbReference type="ARBA" id="ARBA00022448"/>
    </source>
</evidence>
<gene>
    <name evidence="7" type="ORF">PSALAMII_LOCUS11690</name>
</gene>
<evidence type="ECO:0000256" key="6">
    <source>
        <dbReference type="SAM" id="Phobius"/>
    </source>
</evidence>
<reference evidence="7" key="1">
    <citation type="submission" date="2021-07" db="EMBL/GenBank/DDBJ databases">
        <authorList>
            <person name="Branca A.L. A."/>
        </authorList>
    </citation>
    <scope>NUCLEOTIDE SEQUENCE</scope>
</reference>
<feature type="transmembrane region" description="Helical" evidence="6">
    <location>
        <begin position="61"/>
        <end position="81"/>
    </location>
</feature>
<keyword evidence="2" id="KW-0813">Transport</keyword>
<proteinExistence type="predicted"/>
<keyword evidence="4 6" id="KW-1133">Transmembrane helix</keyword>
<dbReference type="GO" id="GO:0022857">
    <property type="term" value="F:transmembrane transporter activity"/>
    <property type="evidence" value="ECO:0007669"/>
    <property type="project" value="TreeGrafter"/>
</dbReference>
<organism evidence="7 8">
    <name type="scientific">Penicillium salamii</name>
    <dbReference type="NCBI Taxonomy" id="1612424"/>
    <lineage>
        <taxon>Eukaryota</taxon>
        <taxon>Fungi</taxon>
        <taxon>Dikarya</taxon>
        <taxon>Ascomycota</taxon>
        <taxon>Pezizomycotina</taxon>
        <taxon>Eurotiomycetes</taxon>
        <taxon>Eurotiomycetidae</taxon>
        <taxon>Eurotiales</taxon>
        <taxon>Aspergillaceae</taxon>
        <taxon>Penicillium</taxon>
    </lineage>
</organism>
<evidence type="ECO:0000256" key="3">
    <source>
        <dbReference type="ARBA" id="ARBA00022692"/>
    </source>
</evidence>
<dbReference type="Proteomes" id="UP001152649">
    <property type="component" value="Unassembled WGS sequence"/>
</dbReference>
<dbReference type="GO" id="GO:0016020">
    <property type="term" value="C:membrane"/>
    <property type="evidence" value="ECO:0007669"/>
    <property type="project" value="UniProtKB-SubCell"/>
</dbReference>
<dbReference type="PANTHER" id="PTHR43791">
    <property type="entry name" value="PERMEASE-RELATED"/>
    <property type="match status" value="1"/>
</dbReference>
<feature type="transmembrane region" description="Helical" evidence="6">
    <location>
        <begin position="87"/>
        <end position="109"/>
    </location>
</feature>
<evidence type="ECO:0000256" key="4">
    <source>
        <dbReference type="ARBA" id="ARBA00022989"/>
    </source>
</evidence>
<dbReference type="OrthoDB" id="3639251at2759"/>
<feature type="transmembrane region" description="Helical" evidence="6">
    <location>
        <begin position="157"/>
        <end position="178"/>
    </location>
</feature>
<comment type="subcellular location">
    <subcellularLocation>
        <location evidence="1">Membrane</location>
        <topology evidence="1">Multi-pass membrane protein</topology>
    </subcellularLocation>
</comment>
<dbReference type="InterPro" id="IPR036259">
    <property type="entry name" value="MFS_trans_sf"/>
</dbReference>
<keyword evidence="5 6" id="KW-0472">Membrane</keyword>
<keyword evidence="8" id="KW-1185">Reference proteome</keyword>
<keyword evidence="3 6" id="KW-0812">Transmembrane</keyword>
<comment type="caution">
    <text evidence="7">The sequence shown here is derived from an EMBL/GenBank/DDBJ whole genome shotgun (WGS) entry which is preliminary data.</text>
</comment>
<evidence type="ECO:0000313" key="8">
    <source>
        <dbReference type="Proteomes" id="UP001152649"/>
    </source>
</evidence>
<dbReference type="EMBL" id="CAJVPG010000477">
    <property type="protein sequence ID" value="CAG8431877.1"/>
    <property type="molecule type" value="Genomic_DNA"/>
</dbReference>
<evidence type="ECO:0000256" key="5">
    <source>
        <dbReference type="ARBA" id="ARBA00023136"/>
    </source>
</evidence>
<dbReference type="SUPFAM" id="SSF103473">
    <property type="entry name" value="MFS general substrate transporter"/>
    <property type="match status" value="1"/>
</dbReference>
<dbReference type="PANTHER" id="PTHR43791:SF36">
    <property type="entry name" value="TRANSPORTER, PUTATIVE (AFU_ORTHOLOGUE AFUA_6G08340)-RELATED"/>
    <property type="match status" value="1"/>
</dbReference>
<protein>
    <submittedName>
        <fullName evidence="7">Uncharacterized protein</fullName>
    </submittedName>
</protein>
<feature type="transmembrane region" description="Helical" evidence="6">
    <location>
        <begin position="36"/>
        <end position="54"/>
    </location>
</feature>
<accession>A0A9W4P0K6</accession>